<dbReference type="SMART" id="SM00530">
    <property type="entry name" value="HTH_XRE"/>
    <property type="match status" value="1"/>
</dbReference>
<dbReference type="Proteomes" id="UP000242704">
    <property type="component" value="Unassembled WGS sequence"/>
</dbReference>
<evidence type="ECO:0000256" key="1">
    <source>
        <dbReference type="ARBA" id="ARBA00023125"/>
    </source>
</evidence>
<dbReference type="Gene3D" id="1.10.260.40">
    <property type="entry name" value="lambda repressor-like DNA-binding domains"/>
    <property type="match status" value="1"/>
</dbReference>
<feature type="domain" description="HTH cro/C1-type" evidence="2">
    <location>
        <begin position="5"/>
        <end position="59"/>
    </location>
</feature>
<proteinExistence type="predicted"/>
<dbReference type="PROSITE" id="PS50943">
    <property type="entry name" value="HTH_CROC1"/>
    <property type="match status" value="1"/>
</dbReference>
<dbReference type="SUPFAM" id="SSF47413">
    <property type="entry name" value="lambda repressor-like DNA-binding domains"/>
    <property type="match status" value="1"/>
</dbReference>
<reference evidence="3 4" key="1">
    <citation type="journal article" date="2016" name="Front. Microbiol.">
        <title>Comprehensive Phylogenetic Analysis of Bovine Non-aureus Staphylococci Species Based on Whole-Genome Sequencing.</title>
        <authorList>
            <person name="Naushad S."/>
            <person name="Barkema H.W."/>
            <person name="Luby C."/>
            <person name="Condas L.A."/>
            <person name="Nobrega D.B."/>
            <person name="Carson D.A."/>
            <person name="De Buck J."/>
        </authorList>
    </citation>
    <scope>NUCLEOTIDE SEQUENCE [LARGE SCALE GENOMIC DNA]</scope>
    <source>
        <strain evidence="3 4">SNUC 505</strain>
    </source>
</reference>
<name>A0AAE5T200_STACR</name>
<evidence type="ECO:0000259" key="2">
    <source>
        <dbReference type="PROSITE" id="PS50943"/>
    </source>
</evidence>
<sequence length="207" mass="24571">MENRIAELRKENNMTLKQLAEELNIRDNTLSQYETGKRNPQNGLLQEIANFFGVSMEYILKATDKRDYPIVDDSSAIKLLEKIENENEFNYLHISKNTALNLSLWVINNMDYIKEQHPNLLYTASFLVKNTVSENKILQHYSEMRKKQFKVVDEIDDILLEREFYGASAEQVLEFLHQSERIGYEQTKQLMEYIRQLPTKEYEDEDF</sequence>
<evidence type="ECO:0000313" key="3">
    <source>
        <dbReference type="EMBL" id="PTG16909.1"/>
    </source>
</evidence>
<dbReference type="GO" id="GO:0003677">
    <property type="term" value="F:DNA binding"/>
    <property type="evidence" value="ECO:0007669"/>
    <property type="project" value="UniProtKB-KW"/>
</dbReference>
<dbReference type="PANTHER" id="PTHR46558:SF11">
    <property type="entry name" value="HTH-TYPE TRANSCRIPTIONAL REGULATOR XRE"/>
    <property type="match status" value="1"/>
</dbReference>
<dbReference type="InterPro" id="IPR010982">
    <property type="entry name" value="Lambda_DNA-bd_dom_sf"/>
</dbReference>
<dbReference type="EMBL" id="PZBZ01000004">
    <property type="protein sequence ID" value="PTG16909.1"/>
    <property type="molecule type" value="Genomic_DNA"/>
</dbReference>
<comment type="caution">
    <text evidence="3">The sequence shown here is derived from an EMBL/GenBank/DDBJ whole genome shotgun (WGS) entry which is preliminary data.</text>
</comment>
<evidence type="ECO:0000313" key="4">
    <source>
        <dbReference type="Proteomes" id="UP000242704"/>
    </source>
</evidence>
<dbReference type="InterPro" id="IPR001387">
    <property type="entry name" value="Cro/C1-type_HTH"/>
</dbReference>
<dbReference type="RefSeq" id="WP_107360462.1">
    <property type="nucleotide sequence ID" value="NZ_PZBZ01000004.1"/>
</dbReference>
<gene>
    <name evidence="3" type="ORF">BU653_01380</name>
</gene>
<dbReference type="Pfam" id="PF01381">
    <property type="entry name" value="HTH_3"/>
    <property type="match status" value="1"/>
</dbReference>
<dbReference type="CDD" id="cd00093">
    <property type="entry name" value="HTH_XRE"/>
    <property type="match status" value="1"/>
</dbReference>
<organism evidence="3 4">
    <name type="scientific">Staphylococcus chromogenes</name>
    <name type="common">Staphylococcus hyicus subsp. chromogenes</name>
    <dbReference type="NCBI Taxonomy" id="46126"/>
    <lineage>
        <taxon>Bacteria</taxon>
        <taxon>Bacillati</taxon>
        <taxon>Bacillota</taxon>
        <taxon>Bacilli</taxon>
        <taxon>Bacillales</taxon>
        <taxon>Staphylococcaceae</taxon>
        <taxon>Staphylococcus</taxon>
    </lineage>
</organism>
<protein>
    <submittedName>
        <fullName evidence="3">XRE family transcriptional regulator</fullName>
    </submittedName>
</protein>
<dbReference type="AlphaFoldDB" id="A0AAE5T200"/>
<dbReference type="PANTHER" id="PTHR46558">
    <property type="entry name" value="TRACRIPTIONAL REGULATORY PROTEIN-RELATED-RELATED"/>
    <property type="match status" value="1"/>
</dbReference>
<keyword evidence="1" id="KW-0238">DNA-binding</keyword>
<accession>A0AAE5T200</accession>